<dbReference type="Gene3D" id="3.40.50.1110">
    <property type="entry name" value="SGNH hydrolase"/>
    <property type="match status" value="1"/>
</dbReference>
<comment type="caution">
    <text evidence="2">The sequence shown here is derived from an EMBL/GenBank/DDBJ whole genome shotgun (WGS) entry which is preliminary data.</text>
</comment>
<gene>
    <name evidence="2" type="ORF">HLB44_23670</name>
</gene>
<name>A0ABX2EMW4_9BURK</name>
<dbReference type="EMBL" id="JABRWJ010000007">
    <property type="protein sequence ID" value="NRF70007.1"/>
    <property type="molecule type" value="Genomic_DNA"/>
</dbReference>
<sequence length="275" mass="29537">MNLKKWTTLATACAAMAAVQAKDKASDLPLLLIGGSYSEGKTPFNNGIAPLGGISVGFGSYISLGTALIRDERLPGYVINEGQAGATTFPRPYCPPGSPTCGPASWDGFQTQFDRALARVALPPTFTTYNARYVVITAPNDCLHADAFGVPQALSQPCTPAQINGVADRLIAVGQSALARGLTPIYDVHPRYEDLDLPLFRSMFGLAWVIGETDYRALRDLVRMRLRAELAGALVLDIWKDFRHGGDGVHPDAATVRKAARTIAQEIHRRGDGGR</sequence>
<protein>
    <submittedName>
        <fullName evidence="2">SGNH/GDSL hydrolase family protein</fullName>
    </submittedName>
</protein>
<keyword evidence="1" id="KW-0732">Signal</keyword>
<evidence type="ECO:0000256" key="1">
    <source>
        <dbReference type="SAM" id="SignalP"/>
    </source>
</evidence>
<evidence type="ECO:0000313" key="3">
    <source>
        <dbReference type="Proteomes" id="UP000737171"/>
    </source>
</evidence>
<dbReference type="RefSeq" id="WP_173128027.1">
    <property type="nucleotide sequence ID" value="NZ_JABRWJ010000007.1"/>
</dbReference>
<dbReference type="Proteomes" id="UP000737171">
    <property type="component" value="Unassembled WGS sequence"/>
</dbReference>
<keyword evidence="3" id="KW-1185">Reference proteome</keyword>
<accession>A0ABX2EMW4</accession>
<dbReference type="InterPro" id="IPR036514">
    <property type="entry name" value="SGNH_hydro_sf"/>
</dbReference>
<evidence type="ECO:0000313" key="2">
    <source>
        <dbReference type="EMBL" id="NRF70007.1"/>
    </source>
</evidence>
<feature type="signal peptide" evidence="1">
    <location>
        <begin position="1"/>
        <end position="21"/>
    </location>
</feature>
<reference evidence="2 3" key="1">
    <citation type="submission" date="2020-05" db="EMBL/GenBank/DDBJ databases">
        <title>Aquincola sp. isolate from soil.</title>
        <authorList>
            <person name="Han J."/>
            <person name="Kim D.-U."/>
        </authorList>
    </citation>
    <scope>NUCLEOTIDE SEQUENCE [LARGE SCALE GENOMIC DNA]</scope>
    <source>
        <strain evidence="2 3">S2</strain>
    </source>
</reference>
<feature type="chain" id="PRO_5046089976" evidence="1">
    <location>
        <begin position="22"/>
        <end position="275"/>
    </location>
</feature>
<dbReference type="GO" id="GO:0016787">
    <property type="term" value="F:hydrolase activity"/>
    <property type="evidence" value="ECO:0007669"/>
    <property type="project" value="UniProtKB-KW"/>
</dbReference>
<keyword evidence="2" id="KW-0378">Hydrolase</keyword>
<proteinExistence type="predicted"/>
<dbReference type="SUPFAM" id="SSF52266">
    <property type="entry name" value="SGNH hydrolase"/>
    <property type="match status" value="1"/>
</dbReference>
<organism evidence="2 3">
    <name type="scientific">Pseudaquabacterium terrae</name>
    <dbReference type="NCBI Taxonomy" id="2732868"/>
    <lineage>
        <taxon>Bacteria</taxon>
        <taxon>Pseudomonadati</taxon>
        <taxon>Pseudomonadota</taxon>
        <taxon>Betaproteobacteria</taxon>
        <taxon>Burkholderiales</taxon>
        <taxon>Sphaerotilaceae</taxon>
        <taxon>Pseudaquabacterium</taxon>
    </lineage>
</organism>